<dbReference type="Proteomes" id="UP000830198">
    <property type="component" value="Chromosome"/>
</dbReference>
<reference evidence="1 2" key="1">
    <citation type="submission" date="2022-04" db="EMBL/GenBank/DDBJ databases">
        <title>The arsenic-methylating capacity of Chitinophaga filiformis YT5 during chitin decomposition.</title>
        <authorList>
            <person name="Chen G."/>
            <person name="Liang Y."/>
        </authorList>
    </citation>
    <scope>NUCLEOTIDE SEQUENCE [LARGE SCALE GENOMIC DNA]</scope>
    <source>
        <strain evidence="1 2">YT5</strain>
    </source>
</reference>
<evidence type="ECO:0000313" key="2">
    <source>
        <dbReference type="Proteomes" id="UP000830198"/>
    </source>
</evidence>
<name>A0ABY4IAD6_CHIFI</name>
<gene>
    <name evidence="1" type="ORF">MYF79_13525</name>
</gene>
<dbReference type="RefSeq" id="WP_247814441.1">
    <property type="nucleotide sequence ID" value="NZ_CP095855.1"/>
</dbReference>
<protein>
    <submittedName>
        <fullName evidence="1">Uncharacterized protein</fullName>
    </submittedName>
</protein>
<keyword evidence="2" id="KW-1185">Reference proteome</keyword>
<accession>A0ABY4IAD6</accession>
<organism evidence="1 2">
    <name type="scientific">Chitinophaga filiformis</name>
    <name type="common">Myxococcus filiformis</name>
    <name type="synonym">Flexibacter filiformis</name>
    <dbReference type="NCBI Taxonomy" id="104663"/>
    <lineage>
        <taxon>Bacteria</taxon>
        <taxon>Pseudomonadati</taxon>
        <taxon>Bacteroidota</taxon>
        <taxon>Chitinophagia</taxon>
        <taxon>Chitinophagales</taxon>
        <taxon>Chitinophagaceae</taxon>
        <taxon>Chitinophaga</taxon>
    </lineage>
</organism>
<proteinExistence type="predicted"/>
<dbReference type="PROSITE" id="PS51257">
    <property type="entry name" value="PROKAR_LIPOPROTEIN"/>
    <property type="match status" value="1"/>
</dbReference>
<sequence>MIAKDQMLTSILFLFATASCIDNSQPDTTKSGTSQMKAVVKRDTLFVRKEDLANNEFRMAIMKQIAIERDYRKLDTLITLLDKRGLSFCQFIKRLYELDDSCFALARSQFPDPSQQSDLSNVHDKAIKRAEANYMKELNLSESWALFAEVVYGFDGRIKNYCGAY</sequence>
<dbReference type="EMBL" id="CP095855">
    <property type="protein sequence ID" value="UPK72309.1"/>
    <property type="molecule type" value="Genomic_DNA"/>
</dbReference>
<evidence type="ECO:0000313" key="1">
    <source>
        <dbReference type="EMBL" id="UPK72309.1"/>
    </source>
</evidence>